<gene>
    <name evidence="1" type="ORF">L2E82_04969</name>
</gene>
<dbReference type="Proteomes" id="UP001055811">
    <property type="component" value="Linkage Group LG01"/>
</dbReference>
<name>A0ACB9H7F5_CICIN</name>
<keyword evidence="2" id="KW-1185">Reference proteome</keyword>
<dbReference type="EMBL" id="CM042009">
    <property type="protein sequence ID" value="KAI3791260.1"/>
    <property type="molecule type" value="Genomic_DNA"/>
</dbReference>
<proteinExistence type="predicted"/>
<protein>
    <submittedName>
        <fullName evidence="1">Uncharacterized protein</fullName>
    </submittedName>
</protein>
<comment type="caution">
    <text evidence="1">The sequence shown here is derived from an EMBL/GenBank/DDBJ whole genome shotgun (WGS) entry which is preliminary data.</text>
</comment>
<reference evidence="2" key="1">
    <citation type="journal article" date="2022" name="Mol. Ecol. Resour.">
        <title>The genomes of chicory, endive, great burdock and yacon provide insights into Asteraceae palaeo-polyploidization history and plant inulin production.</title>
        <authorList>
            <person name="Fan W."/>
            <person name="Wang S."/>
            <person name="Wang H."/>
            <person name="Wang A."/>
            <person name="Jiang F."/>
            <person name="Liu H."/>
            <person name="Zhao H."/>
            <person name="Xu D."/>
            <person name="Zhang Y."/>
        </authorList>
    </citation>
    <scope>NUCLEOTIDE SEQUENCE [LARGE SCALE GENOMIC DNA]</scope>
    <source>
        <strain evidence="2">cv. Punajuju</strain>
    </source>
</reference>
<reference evidence="1 2" key="2">
    <citation type="journal article" date="2022" name="Mol. Ecol. Resour.">
        <title>The genomes of chicory, endive, great burdock and yacon provide insights into Asteraceae paleo-polyploidization history and plant inulin production.</title>
        <authorList>
            <person name="Fan W."/>
            <person name="Wang S."/>
            <person name="Wang H."/>
            <person name="Wang A."/>
            <person name="Jiang F."/>
            <person name="Liu H."/>
            <person name="Zhao H."/>
            <person name="Xu D."/>
            <person name="Zhang Y."/>
        </authorList>
    </citation>
    <scope>NUCLEOTIDE SEQUENCE [LARGE SCALE GENOMIC DNA]</scope>
    <source>
        <strain evidence="2">cv. Punajuju</strain>
        <tissue evidence="1">Leaves</tissue>
    </source>
</reference>
<evidence type="ECO:0000313" key="2">
    <source>
        <dbReference type="Proteomes" id="UP001055811"/>
    </source>
</evidence>
<evidence type="ECO:0000313" key="1">
    <source>
        <dbReference type="EMBL" id="KAI3791260.1"/>
    </source>
</evidence>
<accession>A0ACB9H7F5</accession>
<sequence length="106" mass="11965">MVFNTELLASVATVSVDIWQSIACFPERITSEELLDLVIYFPLQELGRFAVCIWNFFCVPMSAADSYYYSYTYDVEDDSDSDSYSYLSSAGGCFSGYDPYSDSHSD</sequence>
<organism evidence="1 2">
    <name type="scientific">Cichorium intybus</name>
    <name type="common">Chicory</name>
    <dbReference type="NCBI Taxonomy" id="13427"/>
    <lineage>
        <taxon>Eukaryota</taxon>
        <taxon>Viridiplantae</taxon>
        <taxon>Streptophyta</taxon>
        <taxon>Embryophyta</taxon>
        <taxon>Tracheophyta</taxon>
        <taxon>Spermatophyta</taxon>
        <taxon>Magnoliopsida</taxon>
        <taxon>eudicotyledons</taxon>
        <taxon>Gunneridae</taxon>
        <taxon>Pentapetalae</taxon>
        <taxon>asterids</taxon>
        <taxon>campanulids</taxon>
        <taxon>Asterales</taxon>
        <taxon>Asteraceae</taxon>
        <taxon>Cichorioideae</taxon>
        <taxon>Cichorieae</taxon>
        <taxon>Cichoriinae</taxon>
        <taxon>Cichorium</taxon>
    </lineage>
</organism>